<dbReference type="Pfam" id="PF03018">
    <property type="entry name" value="Dirigent"/>
    <property type="match status" value="2"/>
</dbReference>
<evidence type="ECO:0000256" key="5">
    <source>
        <dbReference type="SAM" id="Phobius"/>
    </source>
</evidence>
<comment type="function">
    <text evidence="4">Dirigent proteins impart stereoselectivity on the phenoxy radical-coupling reaction, yielding optically active lignans from two molecules of coniferyl alcohol in the biosynthesis of lignans, flavonolignans, and alkaloids and thus plays a central role in plant secondary metabolism.</text>
</comment>
<name>A0A835HBN3_9MAGN</name>
<dbReference type="InterPro" id="IPR044859">
    <property type="entry name" value="Allene_oxi_cyc_Dirigent"/>
</dbReference>
<keyword evidence="4" id="KW-0052">Apoplast</keyword>
<dbReference type="GO" id="GO:0048046">
    <property type="term" value="C:apoplast"/>
    <property type="evidence" value="ECO:0007669"/>
    <property type="project" value="UniProtKB-SubCell"/>
</dbReference>
<comment type="similarity">
    <text evidence="1 4">Belongs to the plant dirigent protein family.</text>
</comment>
<comment type="subunit">
    <text evidence="2 4">Homodimer.</text>
</comment>
<dbReference type="PANTHER" id="PTHR21495">
    <property type="entry name" value="NUCLEOPORIN-RELATED"/>
    <property type="match status" value="1"/>
</dbReference>
<organism evidence="6 7">
    <name type="scientific">Coptis chinensis</name>
    <dbReference type="NCBI Taxonomy" id="261450"/>
    <lineage>
        <taxon>Eukaryota</taxon>
        <taxon>Viridiplantae</taxon>
        <taxon>Streptophyta</taxon>
        <taxon>Embryophyta</taxon>
        <taxon>Tracheophyta</taxon>
        <taxon>Spermatophyta</taxon>
        <taxon>Magnoliopsida</taxon>
        <taxon>Ranunculales</taxon>
        <taxon>Ranunculaceae</taxon>
        <taxon>Coptidoideae</taxon>
        <taxon>Coptis</taxon>
    </lineage>
</organism>
<dbReference type="Gene3D" id="2.40.480.10">
    <property type="entry name" value="Allene oxide cyclase-like"/>
    <property type="match status" value="2"/>
</dbReference>
<keyword evidence="5" id="KW-0812">Transmembrane</keyword>
<keyword evidence="5" id="KW-1133">Transmembrane helix</keyword>
<comment type="caution">
    <text evidence="6">The sequence shown here is derived from an EMBL/GenBank/DDBJ whole genome shotgun (WGS) entry which is preliminary data.</text>
</comment>
<keyword evidence="3 4" id="KW-0964">Secreted</keyword>
<evidence type="ECO:0000256" key="1">
    <source>
        <dbReference type="ARBA" id="ARBA00010746"/>
    </source>
</evidence>
<accession>A0A835HBN3</accession>
<evidence type="ECO:0000313" key="7">
    <source>
        <dbReference type="Proteomes" id="UP000631114"/>
    </source>
</evidence>
<sequence length="333" mass="36437">MEEKVTNFHFYFHDTISGNNPSAIVIAGPKDNSSFGTTRIADEPLTEGPEPTSKLIGKAQGIYSEAAQQELGLLMIFSYAFLEDKYNGSTLSVLGRNPVLHTVREMPIVGGTGLFRFARGQSHQQSHRGMKVPKVPISFIYSAFLTSTTIAMASVLTNFFNLLVLSTIFIITNGENSEWISETKLLGQMKEKVSHLHFYFHDTISGGKPSAKQIAGPKVPGFGTMMIADDPLTEGFELTSKLIGKAQGIYALAAQKELGLLMVLNYAFMEGKYNGSTLSLLGKNSVLHPIREMSIVGGTGLFRFARGYALAKTAWFNTKGDAVVEYNVTVLHY</sequence>
<evidence type="ECO:0000313" key="6">
    <source>
        <dbReference type="EMBL" id="KAF9595188.1"/>
    </source>
</evidence>
<gene>
    <name evidence="6" type="ORF">IFM89_037617</name>
</gene>
<evidence type="ECO:0000256" key="4">
    <source>
        <dbReference type="RuleBase" id="RU363099"/>
    </source>
</evidence>
<dbReference type="GO" id="GO:0009699">
    <property type="term" value="P:phenylpropanoid biosynthetic process"/>
    <property type="evidence" value="ECO:0007669"/>
    <property type="project" value="UniProtKB-ARBA"/>
</dbReference>
<comment type="subcellular location">
    <subcellularLocation>
        <location evidence="4">Secreted</location>
        <location evidence="4">Extracellular space</location>
        <location evidence="4">Apoplast</location>
    </subcellularLocation>
</comment>
<dbReference type="Proteomes" id="UP000631114">
    <property type="component" value="Unassembled WGS sequence"/>
</dbReference>
<reference evidence="6 7" key="1">
    <citation type="submission" date="2020-10" db="EMBL/GenBank/DDBJ databases">
        <title>The Coptis chinensis genome and diversification of protoberbering-type alkaloids.</title>
        <authorList>
            <person name="Wang B."/>
            <person name="Shu S."/>
            <person name="Song C."/>
            <person name="Liu Y."/>
        </authorList>
    </citation>
    <scope>NUCLEOTIDE SEQUENCE [LARGE SCALE GENOMIC DNA]</scope>
    <source>
        <strain evidence="6">HL-2020</strain>
        <tissue evidence="6">Leaf</tissue>
    </source>
</reference>
<keyword evidence="5" id="KW-0472">Membrane</keyword>
<proteinExistence type="inferred from homology"/>
<feature type="transmembrane region" description="Helical" evidence="5">
    <location>
        <begin position="138"/>
        <end position="171"/>
    </location>
</feature>
<dbReference type="InterPro" id="IPR004265">
    <property type="entry name" value="Dirigent"/>
</dbReference>
<dbReference type="EMBL" id="JADFTS010000008">
    <property type="protein sequence ID" value="KAF9595188.1"/>
    <property type="molecule type" value="Genomic_DNA"/>
</dbReference>
<dbReference type="AlphaFoldDB" id="A0A835HBN3"/>
<keyword evidence="7" id="KW-1185">Reference proteome</keyword>
<dbReference type="OrthoDB" id="1864232at2759"/>
<protein>
    <recommendedName>
        <fullName evidence="4">Dirigent protein</fullName>
    </recommendedName>
</protein>
<evidence type="ECO:0000256" key="3">
    <source>
        <dbReference type="ARBA" id="ARBA00022525"/>
    </source>
</evidence>
<evidence type="ECO:0000256" key="2">
    <source>
        <dbReference type="ARBA" id="ARBA00011738"/>
    </source>
</evidence>